<dbReference type="SUPFAM" id="SSF54675">
    <property type="entry name" value="Nicotinate/Quinolinate PRTase N-terminal domain-like"/>
    <property type="match status" value="1"/>
</dbReference>
<dbReference type="SUPFAM" id="SSF51690">
    <property type="entry name" value="Nicotinate/Quinolinate PRTase C-terminal domain-like"/>
    <property type="match status" value="1"/>
</dbReference>
<keyword evidence="4 9" id="KW-0436">Ligase</keyword>
<reference evidence="10" key="1">
    <citation type="journal article" date="2019" name="Int. J. Syst. Evol. Microbiol.">
        <title>The Global Catalogue of Microorganisms (GCM) 10K type strain sequencing project: providing services to taxonomists for standard genome sequencing and annotation.</title>
        <authorList>
            <consortium name="The Broad Institute Genomics Platform"/>
            <consortium name="The Broad Institute Genome Sequencing Center for Infectious Disease"/>
            <person name="Wu L."/>
            <person name="Ma J."/>
        </authorList>
    </citation>
    <scope>NUCLEOTIDE SEQUENCE [LARGE SCALE GENOMIC DNA]</scope>
    <source>
        <strain evidence="10">CCUG 56754</strain>
    </source>
</reference>
<protein>
    <recommendedName>
        <fullName evidence="2">nicotinate phosphoribosyltransferase</fullName>
        <ecNumber evidence="2">6.3.4.21</ecNumber>
    </recommendedName>
</protein>
<dbReference type="PIRSF" id="PIRSF000484">
    <property type="entry name" value="NAPRT"/>
    <property type="match status" value="1"/>
</dbReference>
<accession>A0ABW3LMN8</accession>
<evidence type="ECO:0000256" key="6">
    <source>
        <dbReference type="ARBA" id="ARBA00047445"/>
    </source>
</evidence>
<dbReference type="RefSeq" id="WP_390360906.1">
    <property type="nucleotide sequence ID" value="NZ_JBHTKJ010000013.1"/>
</dbReference>
<keyword evidence="9" id="KW-0808">Transferase</keyword>
<evidence type="ECO:0000313" key="10">
    <source>
        <dbReference type="Proteomes" id="UP001597040"/>
    </source>
</evidence>
<evidence type="ECO:0000256" key="4">
    <source>
        <dbReference type="ARBA" id="ARBA00022598"/>
    </source>
</evidence>
<dbReference type="Proteomes" id="UP001597040">
    <property type="component" value="Unassembled WGS sequence"/>
</dbReference>
<dbReference type="GO" id="GO:0016757">
    <property type="term" value="F:glycosyltransferase activity"/>
    <property type="evidence" value="ECO:0007669"/>
    <property type="project" value="UniProtKB-KW"/>
</dbReference>
<dbReference type="InterPro" id="IPR036068">
    <property type="entry name" value="Nicotinate_pribotase-like_C"/>
</dbReference>
<proteinExistence type="predicted"/>
<dbReference type="Gene3D" id="3.20.20.70">
    <property type="entry name" value="Aldolase class I"/>
    <property type="match status" value="1"/>
</dbReference>
<keyword evidence="10" id="KW-1185">Reference proteome</keyword>
<organism evidence="9 10">
    <name type="scientific">Virgibacillus byunsanensis</name>
    <dbReference type="NCBI Taxonomy" id="570945"/>
    <lineage>
        <taxon>Bacteria</taxon>
        <taxon>Bacillati</taxon>
        <taxon>Bacillota</taxon>
        <taxon>Bacilli</taxon>
        <taxon>Bacillales</taxon>
        <taxon>Bacillaceae</taxon>
        <taxon>Virgibacillus</taxon>
    </lineage>
</organism>
<dbReference type="EC" id="6.3.4.21" evidence="2"/>
<gene>
    <name evidence="9" type="ORF">ACFQ3N_07060</name>
</gene>
<dbReference type="NCBIfam" id="NF005529">
    <property type="entry name" value="PRK07188.1"/>
    <property type="match status" value="1"/>
</dbReference>
<dbReference type="InterPro" id="IPR007229">
    <property type="entry name" value="Nic_PRibTrfase-Fam"/>
</dbReference>
<evidence type="ECO:0000256" key="7">
    <source>
        <dbReference type="ARBA" id="ARBA00048668"/>
    </source>
</evidence>
<feature type="domain" description="Quinolinate phosphoribosyl transferase N-terminal" evidence="8">
    <location>
        <begin position="35"/>
        <end position="125"/>
    </location>
</feature>
<dbReference type="InterPro" id="IPR022412">
    <property type="entry name" value="Quinolinate_PRibosylTrfase_N"/>
</dbReference>
<evidence type="ECO:0000256" key="1">
    <source>
        <dbReference type="ARBA" id="ARBA00004952"/>
    </source>
</evidence>
<dbReference type="EMBL" id="JBHTKJ010000013">
    <property type="protein sequence ID" value="MFD1038170.1"/>
    <property type="molecule type" value="Genomic_DNA"/>
</dbReference>
<dbReference type="Gene3D" id="3.90.1170.20">
    <property type="entry name" value="Quinolinate phosphoribosyl transferase, N-terminal domain"/>
    <property type="match status" value="1"/>
</dbReference>
<name>A0ABW3LMN8_9BACI</name>
<sequence length="374" mass="41979">MKEIEKKLKGKINRLTNKTFKFDERIKEGWFSAVYFLKTKEMAEKKLPHNYVTMQFFQKESNAVLCGTDEAIALVHKFAENPEELEIHSLKDGDKISPHESVLTISGPYQHFGFLEGIIDGILARRTSVATNVYNVVKAARSSGKQKPIIFMGDRDDHFTQQAGDGYAAFIGGSTAQATHAMNEWWGKKGMGTMPHAMVQMFRGDLVAASKAYHEMYPEDDLVSLVDYNNDVITDSLKVAHAFGKELKGVRLDTSRTLVDKYFLRNHHLMGTFDPRGVNPELVFALRKALNEEGFTHVNIVVSGGFTKERISYFEEQGVPVDMYGVGGSLLKINIGFTGDNVLLNGTPEAKEGRRYRPNPRLEKVAYSEQGNVN</sequence>
<dbReference type="InterPro" id="IPR013785">
    <property type="entry name" value="Aldolase_TIM"/>
</dbReference>
<evidence type="ECO:0000259" key="8">
    <source>
        <dbReference type="Pfam" id="PF02749"/>
    </source>
</evidence>
<evidence type="ECO:0000313" key="9">
    <source>
        <dbReference type="EMBL" id="MFD1038170.1"/>
    </source>
</evidence>
<evidence type="ECO:0000256" key="2">
    <source>
        <dbReference type="ARBA" id="ARBA00013236"/>
    </source>
</evidence>
<dbReference type="InterPro" id="IPR037128">
    <property type="entry name" value="Quinolinate_PRibosylTase_N_sf"/>
</dbReference>
<dbReference type="InterPro" id="IPR053190">
    <property type="entry name" value="NAPRTase-like"/>
</dbReference>
<dbReference type="Pfam" id="PF02749">
    <property type="entry name" value="QRPTase_N"/>
    <property type="match status" value="1"/>
</dbReference>
<dbReference type="GO" id="GO:0004516">
    <property type="term" value="F:nicotinate phosphoribosyltransferase activity"/>
    <property type="evidence" value="ECO:0007669"/>
    <property type="project" value="UniProtKB-EC"/>
</dbReference>
<evidence type="ECO:0000256" key="3">
    <source>
        <dbReference type="ARBA" id="ARBA00022553"/>
    </source>
</evidence>
<comment type="catalytic activity">
    <reaction evidence="6">
        <text>nicotinate beta-D-ribonucleotide + CO2 + diphosphate = quinolinate + 5-phospho-alpha-D-ribose 1-diphosphate + 2 H(+)</text>
        <dbReference type="Rhea" id="RHEA:12733"/>
        <dbReference type="ChEBI" id="CHEBI:15378"/>
        <dbReference type="ChEBI" id="CHEBI:16526"/>
        <dbReference type="ChEBI" id="CHEBI:29959"/>
        <dbReference type="ChEBI" id="CHEBI:33019"/>
        <dbReference type="ChEBI" id="CHEBI:57502"/>
        <dbReference type="ChEBI" id="CHEBI:58017"/>
        <dbReference type="EC" id="2.4.2.19"/>
    </reaction>
</comment>
<comment type="caution">
    <text evidence="9">The sequence shown here is derived from an EMBL/GenBank/DDBJ whole genome shotgun (WGS) entry which is preliminary data.</text>
</comment>
<keyword evidence="9" id="KW-0328">Glycosyltransferase</keyword>
<comment type="catalytic activity">
    <reaction evidence="7">
        <text>5-phospho-alpha-D-ribose 1-diphosphate + nicotinate + ATP + H2O = nicotinate beta-D-ribonucleotide + ADP + phosphate + diphosphate</text>
        <dbReference type="Rhea" id="RHEA:36163"/>
        <dbReference type="ChEBI" id="CHEBI:15377"/>
        <dbReference type="ChEBI" id="CHEBI:30616"/>
        <dbReference type="ChEBI" id="CHEBI:32544"/>
        <dbReference type="ChEBI" id="CHEBI:33019"/>
        <dbReference type="ChEBI" id="CHEBI:43474"/>
        <dbReference type="ChEBI" id="CHEBI:57502"/>
        <dbReference type="ChEBI" id="CHEBI:58017"/>
        <dbReference type="ChEBI" id="CHEBI:456216"/>
        <dbReference type="EC" id="6.3.4.21"/>
    </reaction>
</comment>
<evidence type="ECO:0000256" key="5">
    <source>
        <dbReference type="ARBA" id="ARBA00022642"/>
    </source>
</evidence>
<comment type="pathway">
    <text evidence="1">Cofactor biosynthesis; NAD(+) biosynthesis; nicotinate D-ribonucleotide from nicotinate: step 1/1.</text>
</comment>
<dbReference type="PANTHER" id="PTHR43202">
    <property type="entry name" value="NICOTINATE-NUCLEOTIDE PYROPHOSPHORYLASE"/>
    <property type="match status" value="1"/>
</dbReference>
<dbReference type="PANTHER" id="PTHR43202:SF1">
    <property type="entry name" value="NICOTINATE PHOSPHORIBOSYLTRANSFERASE"/>
    <property type="match status" value="1"/>
</dbReference>
<keyword evidence="3" id="KW-0597">Phosphoprotein</keyword>
<keyword evidence="5" id="KW-0662">Pyridine nucleotide biosynthesis</keyword>